<dbReference type="AlphaFoldDB" id="A0A9J5Y5T2"/>
<name>A0A9J5Y5T2_SOLCO</name>
<proteinExistence type="predicted"/>
<organism evidence="1 2">
    <name type="scientific">Solanum commersonii</name>
    <name type="common">Commerson's wild potato</name>
    <name type="synonym">Commerson's nightshade</name>
    <dbReference type="NCBI Taxonomy" id="4109"/>
    <lineage>
        <taxon>Eukaryota</taxon>
        <taxon>Viridiplantae</taxon>
        <taxon>Streptophyta</taxon>
        <taxon>Embryophyta</taxon>
        <taxon>Tracheophyta</taxon>
        <taxon>Spermatophyta</taxon>
        <taxon>Magnoliopsida</taxon>
        <taxon>eudicotyledons</taxon>
        <taxon>Gunneridae</taxon>
        <taxon>Pentapetalae</taxon>
        <taxon>asterids</taxon>
        <taxon>lamiids</taxon>
        <taxon>Solanales</taxon>
        <taxon>Solanaceae</taxon>
        <taxon>Solanoideae</taxon>
        <taxon>Solaneae</taxon>
        <taxon>Solanum</taxon>
    </lineage>
</organism>
<dbReference type="Proteomes" id="UP000824120">
    <property type="component" value="Chromosome 7"/>
</dbReference>
<protein>
    <submittedName>
        <fullName evidence="1">Uncharacterized protein</fullName>
    </submittedName>
</protein>
<reference evidence="1 2" key="1">
    <citation type="submission" date="2020-09" db="EMBL/GenBank/DDBJ databases">
        <title>De no assembly of potato wild relative species, Solanum commersonii.</title>
        <authorList>
            <person name="Cho K."/>
        </authorList>
    </citation>
    <scope>NUCLEOTIDE SEQUENCE [LARGE SCALE GENOMIC DNA]</scope>
    <source>
        <strain evidence="1">LZ3.2</strain>
        <tissue evidence="1">Leaf</tissue>
    </source>
</reference>
<sequence>MILVKGFESLFFWQPIYINWVFRPLNRLRRSRRFLHRRCDLQSGQIQQCSIFRVTKSNDARVIGHLKKEKNSKLEDTNEEIDEEDEVYNFRITMLYDFDILGKLIRVDIKGSSKSVLVVNYSSLTPLIKEISYTL</sequence>
<dbReference type="EMBL" id="JACXVP010000007">
    <property type="protein sequence ID" value="KAG5594422.1"/>
    <property type="molecule type" value="Genomic_DNA"/>
</dbReference>
<comment type="caution">
    <text evidence="1">The sequence shown here is derived from an EMBL/GenBank/DDBJ whole genome shotgun (WGS) entry which is preliminary data.</text>
</comment>
<gene>
    <name evidence="1" type="ORF">H5410_035654</name>
</gene>
<keyword evidence="2" id="KW-1185">Reference proteome</keyword>
<evidence type="ECO:0000313" key="1">
    <source>
        <dbReference type="EMBL" id="KAG5594422.1"/>
    </source>
</evidence>
<evidence type="ECO:0000313" key="2">
    <source>
        <dbReference type="Proteomes" id="UP000824120"/>
    </source>
</evidence>
<accession>A0A9J5Y5T2</accession>